<protein>
    <submittedName>
        <fullName evidence="2">Uncharacterized protein</fullName>
    </submittedName>
</protein>
<feature type="region of interest" description="Disordered" evidence="1">
    <location>
        <begin position="1"/>
        <end position="27"/>
    </location>
</feature>
<dbReference type="EMBL" id="SRLO01000828">
    <property type="protein sequence ID" value="TNN45720.1"/>
    <property type="molecule type" value="Genomic_DNA"/>
</dbReference>
<keyword evidence="3" id="KW-1185">Reference proteome</keyword>
<gene>
    <name evidence="2" type="ORF">EYF80_044071</name>
</gene>
<reference evidence="2 3" key="1">
    <citation type="submission" date="2019-03" db="EMBL/GenBank/DDBJ databases">
        <title>First draft genome of Liparis tanakae, snailfish: a comprehensive survey of snailfish specific genes.</title>
        <authorList>
            <person name="Kim W."/>
            <person name="Song I."/>
            <person name="Jeong J.-H."/>
            <person name="Kim D."/>
            <person name="Kim S."/>
            <person name="Ryu S."/>
            <person name="Song J.Y."/>
            <person name="Lee S.K."/>
        </authorList>
    </citation>
    <scope>NUCLEOTIDE SEQUENCE [LARGE SCALE GENOMIC DNA]</scope>
    <source>
        <tissue evidence="2">Muscle</tissue>
    </source>
</reference>
<comment type="caution">
    <text evidence="2">The sequence shown here is derived from an EMBL/GenBank/DDBJ whole genome shotgun (WGS) entry which is preliminary data.</text>
</comment>
<dbReference type="AlphaFoldDB" id="A0A4Z2FXW1"/>
<organism evidence="2 3">
    <name type="scientific">Liparis tanakae</name>
    <name type="common">Tanaka's snailfish</name>
    <dbReference type="NCBI Taxonomy" id="230148"/>
    <lineage>
        <taxon>Eukaryota</taxon>
        <taxon>Metazoa</taxon>
        <taxon>Chordata</taxon>
        <taxon>Craniata</taxon>
        <taxon>Vertebrata</taxon>
        <taxon>Euteleostomi</taxon>
        <taxon>Actinopterygii</taxon>
        <taxon>Neopterygii</taxon>
        <taxon>Teleostei</taxon>
        <taxon>Neoteleostei</taxon>
        <taxon>Acanthomorphata</taxon>
        <taxon>Eupercaria</taxon>
        <taxon>Perciformes</taxon>
        <taxon>Cottioidei</taxon>
        <taxon>Cottales</taxon>
        <taxon>Liparidae</taxon>
        <taxon>Liparis</taxon>
    </lineage>
</organism>
<proteinExistence type="predicted"/>
<dbReference type="Proteomes" id="UP000314294">
    <property type="component" value="Unassembled WGS sequence"/>
</dbReference>
<evidence type="ECO:0000313" key="2">
    <source>
        <dbReference type="EMBL" id="TNN45720.1"/>
    </source>
</evidence>
<name>A0A4Z2FXW1_9TELE</name>
<sequence length="74" mass="8130">MGHLPRWSHEAETAALMNQPTEPADAPGLIRFTTRRSERDPASRCVPPCSTCLGTPPSHRSPAAVINDDSCFWK</sequence>
<evidence type="ECO:0000313" key="3">
    <source>
        <dbReference type="Proteomes" id="UP000314294"/>
    </source>
</evidence>
<accession>A0A4Z2FXW1</accession>
<evidence type="ECO:0000256" key="1">
    <source>
        <dbReference type="SAM" id="MobiDB-lite"/>
    </source>
</evidence>